<evidence type="ECO:0000313" key="2">
    <source>
        <dbReference type="Proteomes" id="UP000053593"/>
    </source>
</evidence>
<organism evidence="1 2">
    <name type="scientific">Collybiopsis luxurians FD-317 M1</name>
    <dbReference type="NCBI Taxonomy" id="944289"/>
    <lineage>
        <taxon>Eukaryota</taxon>
        <taxon>Fungi</taxon>
        <taxon>Dikarya</taxon>
        <taxon>Basidiomycota</taxon>
        <taxon>Agaricomycotina</taxon>
        <taxon>Agaricomycetes</taxon>
        <taxon>Agaricomycetidae</taxon>
        <taxon>Agaricales</taxon>
        <taxon>Marasmiineae</taxon>
        <taxon>Omphalotaceae</taxon>
        <taxon>Collybiopsis</taxon>
        <taxon>Collybiopsis luxurians</taxon>
    </lineage>
</organism>
<reference evidence="1 2" key="1">
    <citation type="submission" date="2014-04" db="EMBL/GenBank/DDBJ databases">
        <title>Evolutionary Origins and Diversification of the Mycorrhizal Mutualists.</title>
        <authorList>
            <consortium name="DOE Joint Genome Institute"/>
            <consortium name="Mycorrhizal Genomics Consortium"/>
            <person name="Kohler A."/>
            <person name="Kuo A."/>
            <person name="Nagy L.G."/>
            <person name="Floudas D."/>
            <person name="Copeland A."/>
            <person name="Barry K.W."/>
            <person name="Cichocki N."/>
            <person name="Veneault-Fourrey C."/>
            <person name="LaButti K."/>
            <person name="Lindquist E.A."/>
            <person name="Lipzen A."/>
            <person name="Lundell T."/>
            <person name="Morin E."/>
            <person name="Murat C."/>
            <person name="Riley R."/>
            <person name="Ohm R."/>
            <person name="Sun H."/>
            <person name="Tunlid A."/>
            <person name="Henrissat B."/>
            <person name="Grigoriev I.V."/>
            <person name="Hibbett D.S."/>
            <person name="Martin F."/>
        </authorList>
    </citation>
    <scope>NUCLEOTIDE SEQUENCE [LARGE SCALE GENOMIC DNA]</scope>
    <source>
        <strain evidence="1 2">FD-317 M1</strain>
    </source>
</reference>
<dbReference type="EMBL" id="KN834773">
    <property type="protein sequence ID" value="KIK60779.1"/>
    <property type="molecule type" value="Genomic_DNA"/>
</dbReference>
<proteinExistence type="predicted"/>
<keyword evidence="2" id="KW-1185">Reference proteome</keyword>
<gene>
    <name evidence="1" type="ORF">GYMLUDRAFT_59208</name>
</gene>
<dbReference type="AlphaFoldDB" id="A0A0D0CE43"/>
<evidence type="ECO:0000313" key="1">
    <source>
        <dbReference type="EMBL" id="KIK60779.1"/>
    </source>
</evidence>
<accession>A0A0D0CE43</accession>
<name>A0A0D0CE43_9AGAR</name>
<protein>
    <submittedName>
        <fullName evidence="1">Uncharacterized protein</fullName>
    </submittedName>
</protein>
<dbReference type="HOGENOM" id="CLU_1372345_0_0_1"/>
<dbReference type="Proteomes" id="UP000053593">
    <property type="component" value="Unassembled WGS sequence"/>
</dbReference>
<sequence>MSHRAQKLRLTVSLPNVSLWRSGAVIQPTQSLITENLVSLEFNFSLFSPLCHETALGLFSGLPRNNLKVLVIWFPWSFTSFCTTSLDEISCLNAVDRLKEARIADSELKVQSRCFVKAKGTDLQPVSDLCLAYPDFDSQSEAGGGLSALAVGWFLPQNSTSYRTPISRQTILPSSSPFQDIGVEGCHTGESPGPSQLHY</sequence>